<organism evidence="1 2">
    <name type="scientific">Caerostris extrusa</name>
    <name type="common">Bark spider</name>
    <name type="synonym">Caerostris bankana</name>
    <dbReference type="NCBI Taxonomy" id="172846"/>
    <lineage>
        <taxon>Eukaryota</taxon>
        <taxon>Metazoa</taxon>
        <taxon>Ecdysozoa</taxon>
        <taxon>Arthropoda</taxon>
        <taxon>Chelicerata</taxon>
        <taxon>Arachnida</taxon>
        <taxon>Araneae</taxon>
        <taxon>Araneomorphae</taxon>
        <taxon>Entelegynae</taxon>
        <taxon>Araneoidea</taxon>
        <taxon>Araneidae</taxon>
        <taxon>Caerostris</taxon>
    </lineage>
</organism>
<gene>
    <name evidence="1" type="ORF">CEXT_679011</name>
</gene>
<dbReference type="EMBL" id="BPLR01018708">
    <property type="protein sequence ID" value="GIZ01693.1"/>
    <property type="molecule type" value="Genomic_DNA"/>
</dbReference>
<comment type="caution">
    <text evidence="1">The sequence shown here is derived from an EMBL/GenBank/DDBJ whole genome shotgun (WGS) entry which is preliminary data.</text>
</comment>
<reference evidence="1 2" key="1">
    <citation type="submission" date="2021-06" db="EMBL/GenBank/DDBJ databases">
        <title>Caerostris extrusa draft genome.</title>
        <authorList>
            <person name="Kono N."/>
            <person name="Arakawa K."/>
        </authorList>
    </citation>
    <scope>NUCLEOTIDE SEQUENCE [LARGE SCALE GENOMIC DNA]</scope>
</reference>
<protein>
    <submittedName>
        <fullName evidence="1">Uncharacterized protein</fullName>
    </submittedName>
</protein>
<dbReference type="AlphaFoldDB" id="A0AAV4Y2W2"/>
<accession>A0AAV4Y2W2</accession>
<evidence type="ECO:0000313" key="1">
    <source>
        <dbReference type="EMBL" id="GIZ01693.1"/>
    </source>
</evidence>
<name>A0AAV4Y2W2_CAEEX</name>
<proteinExistence type="predicted"/>
<evidence type="ECO:0000313" key="2">
    <source>
        <dbReference type="Proteomes" id="UP001054945"/>
    </source>
</evidence>
<keyword evidence="2" id="KW-1185">Reference proteome</keyword>
<dbReference type="Proteomes" id="UP001054945">
    <property type="component" value="Unassembled WGS sequence"/>
</dbReference>
<sequence length="113" mass="12938">MLLSISPGIKYNRGSEVKLCVDSSSIIPGPSRRPFAFGSWNRIFRGCLLFPPVFNFRTEMKAAWTRKKKKKKEKKIEKCRHCLSHVLHSSCVGAFETINDSRFFASMNTSAFF</sequence>